<dbReference type="RefSeq" id="WP_328953638.1">
    <property type="nucleotide sequence ID" value="NZ_CP108110.1"/>
</dbReference>
<dbReference type="Gene3D" id="3.60.20.10">
    <property type="entry name" value="Glutamine Phosphoribosylpyrophosphate, subunit 1, domain 1"/>
    <property type="match status" value="1"/>
</dbReference>
<dbReference type="SUPFAM" id="SSF56235">
    <property type="entry name" value="N-terminal nucleophile aminohydrolases (Ntn hydrolases)"/>
    <property type="match status" value="1"/>
</dbReference>
<gene>
    <name evidence="7" type="ORF">OHA16_06070</name>
    <name evidence="8" type="ORF">OHA16_12215</name>
</gene>
<evidence type="ECO:0000313" key="8">
    <source>
        <dbReference type="EMBL" id="WUQ83668.1"/>
    </source>
</evidence>
<dbReference type="PANTHER" id="PTHR43284:SF1">
    <property type="entry name" value="ASPARAGINE SYNTHETASE"/>
    <property type="match status" value="1"/>
</dbReference>
<keyword evidence="3" id="KW-0028">Amino-acid biosynthesis</keyword>
<dbReference type="EMBL" id="CP108110">
    <property type="protein sequence ID" value="WUQ83668.1"/>
    <property type="molecule type" value="Genomic_DNA"/>
</dbReference>
<evidence type="ECO:0000256" key="3">
    <source>
        <dbReference type="ARBA" id="ARBA00022888"/>
    </source>
</evidence>
<feature type="region of interest" description="Disordered" evidence="5">
    <location>
        <begin position="1"/>
        <end position="21"/>
    </location>
</feature>
<dbReference type="EC" id="6.3.5.4" evidence="2"/>
<reference evidence="7" key="1">
    <citation type="submission" date="2022-10" db="EMBL/GenBank/DDBJ databases">
        <title>The complete genomes of actinobacterial strains from the NBC collection.</title>
        <authorList>
            <person name="Joergensen T.S."/>
            <person name="Alvarez Arevalo M."/>
            <person name="Sterndorff E.B."/>
            <person name="Faurdal D."/>
            <person name="Vuksanovic O."/>
            <person name="Mourched A.-S."/>
            <person name="Charusanti P."/>
            <person name="Shaw S."/>
            <person name="Blin K."/>
            <person name="Weber T."/>
        </authorList>
    </citation>
    <scope>NUCLEOTIDE SEQUENCE</scope>
    <source>
        <strain evidence="7">NBC_00222</strain>
    </source>
</reference>
<dbReference type="SUPFAM" id="SSF52402">
    <property type="entry name" value="Adenine nucleotide alpha hydrolases-like"/>
    <property type="match status" value="1"/>
</dbReference>
<proteinExistence type="predicted"/>
<feature type="domain" description="Asparagine synthetase" evidence="6">
    <location>
        <begin position="194"/>
        <end position="565"/>
    </location>
</feature>
<dbReference type="InterPro" id="IPR001962">
    <property type="entry name" value="Asn_synthase"/>
</dbReference>
<evidence type="ECO:0000256" key="5">
    <source>
        <dbReference type="SAM" id="MobiDB-lite"/>
    </source>
</evidence>
<evidence type="ECO:0000313" key="9">
    <source>
        <dbReference type="Proteomes" id="UP001432222"/>
    </source>
</evidence>
<protein>
    <recommendedName>
        <fullName evidence="2">asparagine synthase (glutamine-hydrolyzing)</fullName>
        <ecNumber evidence="2">6.3.5.4</ecNumber>
    </recommendedName>
</protein>
<evidence type="ECO:0000256" key="1">
    <source>
        <dbReference type="ARBA" id="ARBA00005187"/>
    </source>
</evidence>
<dbReference type="InterPro" id="IPR014729">
    <property type="entry name" value="Rossmann-like_a/b/a_fold"/>
</dbReference>
<comment type="catalytic activity">
    <reaction evidence="4">
        <text>L-aspartate + L-glutamine + ATP + H2O = L-asparagine + L-glutamate + AMP + diphosphate + H(+)</text>
        <dbReference type="Rhea" id="RHEA:12228"/>
        <dbReference type="ChEBI" id="CHEBI:15377"/>
        <dbReference type="ChEBI" id="CHEBI:15378"/>
        <dbReference type="ChEBI" id="CHEBI:29985"/>
        <dbReference type="ChEBI" id="CHEBI:29991"/>
        <dbReference type="ChEBI" id="CHEBI:30616"/>
        <dbReference type="ChEBI" id="CHEBI:33019"/>
        <dbReference type="ChEBI" id="CHEBI:58048"/>
        <dbReference type="ChEBI" id="CHEBI:58359"/>
        <dbReference type="ChEBI" id="CHEBI:456215"/>
        <dbReference type="EC" id="6.3.5.4"/>
    </reaction>
</comment>
<feature type="compositionally biased region" description="Polar residues" evidence="5">
    <location>
        <begin position="1"/>
        <end position="12"/>
    </location>
</feature>
<dbReference type="Gene3D" id="3.40.50.620">
    <property type="entry name" value="HUPs"/>
    <property type="match status" value="1"/>
</dbReference>
<name>A0ABZ1TVI6_9ACTN</name>
<sequence>MAFGGFSSSATGTPRPLGATRVHPQSSVWLDGMTPTQLFVQESGPVHRLFVLGVSGARQADLKALAAGPLPADLAWRWPGAYAVVSETEHETVIFTDPAAAQPVYITRSGSGWAWSSSARLLAGLKRAPVDTQRLVTAVFTPLLPVLVANRSYFSGVEQLPPGARIRLAPCAAPQITNLWLPQPDGAPDPSGRLRVELEKAVGLGLGDGPFSTDLSGGLDSSSVTLLAARRAPDDMRVTAVTVHPDGDKSGADLRFARLVAESMPDRIEHHLLATKNEHLPYTGITDVPAADEPAPSTMAWAGLLRQLEWMAENFETRLHLTGDGGDSVCSQPPVHIADLVRHRQIRAAVDQAAGWARLRHLPLSNVLRQAVATARLSRADALEALAAHIGQGSSSVAGTVHWFPPVTLPAWAGGEALPLVRGEVERVAAATDPLRGLDAGVRTVIDEVREVARTAQADAALAADVGIQLRNPFLDASVLDAVLRVPLEARPPVYAYKPHLVRAMGRLLPGPLAARSTKGSFNADFYTGRRENLSALLGLADGFLAALGLVEPRALRRVLKQAAVGMPVPMGILDRTLAVESWLRALDRAPEPRWVEAQEGEDHG</sequence>
<evidence type="ECO:0000256" key="2">
    <source>
        <dbReference type="ARBA" id="ARBA00012737"/>
    </source>
</evidence>
<dbReference type="Proteomes" id="UP001432222">
    <property type="component" value="Chromosome"/>
</dbReference>
<keyword evidence="3" id="KW-0061">Asparagine biosynthesis</keyword>
<evidence type="ECO:0000313" key="7">
    <source>
        <dbReference type="EMBL" id="WUQ82584.1"/>
    </source>
</evidence>
<organism evidence="7 9">
    <name type="scientific">Kitasatospora purpeofusca</name>
    <dbReference type="NCBI Taxonomy" id="67352"/>
    <lineage>
        <taxon>Bacteria</taxon>
        <taxon>Bacillati</taxon>
        <taxon>Actinomycetota</taxon>
        <taxon>Actinomycetes</taxon>
        <taxon>Kitasatosporales</taxon>
        <taxon>Streptomycetaceae</taxon>
        <taxon>Kitasatospora</taxon>
    </lineage>
</organism>
<dbReference type="InterPro" id="IPR029055">
    <property type="entry name" value="Ntn_hydrolases_N"/>
</dbReference>
<dbReference type="InterPro" id="IPR051786">
    <property type="entry name" value="ASN_synthetase/amidase"/>
</dbReference>
<accession>A0ABZ1TVI6</accession>
<dbReference type="EMBL" id="CP108110">
    <property type="protein sequence ID" value="WUQ82584.1"/>
    <property type="molecule type" value="Genomic_DNA"/>
</dbReference>
<dbReference type="NCBIfam" id="NF033561">
    <property type="entry name" value="macrolact_Ik_Al"/>
    <property type="match status" value="1"/>
</dbReference>
<evidence type="ECO:0000259" key="6">
    <source>
        <dbReference type="Pfam" id="PF00733"/>
    </source>
</evidence>
<dbReference type="PANTHER" id="PTHR43284">
    <property type="entry name" value="ASPARAGINE SYNTHETASE (GLUTAMINE-HYDROLYZING)"/>
    <property type="match status" value="1"/>
</dbReference>
<dbReference type="Pfam" id="PF00733">
    <property type="entry name" value="Asn_synthase"/>
    <property type="match status" value="1"/>
</dbReference>
<keyword evidence="9" id="KW-1185">Reference proteome</keyword>
<evidence type="ECO:0000256" key="4">
    <source>
        <dbReference type="ARBA" id="ARBA00048741"/>
    </source>
</evidence>
<comment type="pathway">
    <text evidence="1">Amino-acid biosynthesis; L-asparagine biosynthesis; L-asparagine from L-aspartate (L-Gln route): step 1/1.</text>
</comment>